<sequence>MVRFDRFHGAAISAFVIWGFIPFPLKALTAYPSSQILYFRVLVAVLTLLVISGTTRREQWRQTINIFRGSNSFERRRFLLFTLLGGFLLTINWLAFIYVVNHVDIQTGSFSYLLCPILTATLGYLILKEHLRVNQWISVALSLMSCLLVGTDSVYNLLFSLVIAASYAFYLITQRLLKDYDKIVLLTLQLLLAFAFIGPSYPWFVGAAAQPITAHFAGQIVLLSWLFTVFPLFLNLYALKELKSATVGVLMYLNPIINFTMAFLYFGEVASQQKIVAYGIIFLSVVLYNLPIGRKPEKLS</sequence>
<feature type="transmembrane region" description="Helical" evidence="1">
    <location>
        <begin position="110"/>
        <end position="127"/>
    </location>
</feature>
<comment type="caution">
    <text evidence="3">The sequence shown here is derived from an EMBL/GenBank/DDBJ whole genome shotgun (WGS) entry which is preliminary data.</text>
</comment>
<dbReference type="Proteomes" id="UP000271010">
    <property type="component" value="Unassembled WGS sequence"/>
</dbReference>
<reference evidence="3 4" key="1">
    <citation type="submission" date="2018-11" db="EMBL/GenBank/DDBJ databases">
        <title>Rufibacter latericius sp. nov., isolated from water in Baiyang Lake.</title>
        <authorList>
            <person name="Yang Y."/>
        </authorList>
    </citation>
    <scope>NUCLEOTIDE SEQUENCE [LARGE SCALE GENOMIC DNA]</scope>
    <source>
        <strain evidence="3 4">MCC P1</strain>
    </source>
</reference>
<dbReference type="SUPFAM" id="SSF103481">
    <property type="entry name" value="Multidrug resistance efflux transporter EmrE"/>
    <property type="match status" value="2"/>
</dbReference>
<dbReference type="OrthoDB" id="369870at2"/>
<feature type="transmembrane region" description="Helical" evidence="1">
    <location>
        <begin position="216"/>
        <end position="237"/>
    </location>
</feature>
<feature type="domain" description="EamA" evidence="2">
    <location>
        <begin position="157"/>
        <end position="289"/>
    </location>
</feature>
<feature type="transmembrane region" description="Helical" evidence="1">
    <location>
        <begin position="185"/>
        <end position="204"/>
    </location>
</feature>
<keyword evidence="1" id="KW-0472">Membrane</keyword>
<name>A0A3M9MXY5_9BACT</name>
<dbReference type="InterPro" id="IPR037185">
    <property type="entry name" value="EmrE-like"/>
</dbReference>
<evidence type="ECO:0000313" key="4">
    <source>
        <dbReference type="Proteomes" id="UP000271010"/>
    </source>
</evidence>
<feature type="transmembrane region" description="Helical" evidence="1">
    <location>
        <begin position="275"/>
        <end position="292"/>
    </location>
</feature>
<dbReference type="AlphaFoldDB" id="A0A3M9MXY5"/>
<dbReference type="InterPro" id="IPR000620">
    <property type="entry name" value="EamA_dom"/>
</dbReference>
<dbReference type="PANTHER" id="PTHR22911">
    <property type="entry name" value="ACYL-MALONYL CONDENSING ENZYME-RELATED"/>
    <property type="match status" value="1"/>
</dbReference>
<accession>A0A3M9MXY5</accession>
<feature type="transmembrane region" description="Helical" evidence="1">
    <location>
        <begin position="249"/>
        <end position="269"/>
    </location>
</feature>
<proteinExistence type="predicted"/>
<evidence type="ECO:0000259" key="2">
    <source>
        <dbReference type="Pfam" id="PF00892"/>
    </source>
</evidence>
<feature type="transmembrane region" description="Helical" evidence="1">
    <location>
        <begin position="157"/>
        <end position="173"/>
    </location>
</feature>
<feature type="domain" description="EamA" evidence="2">
    <location>
        <begin position="11"/>
        <end position="150"/>
    </location>
</feature>
<feature type="transmembrane region" description="Helical" evidence="1">
    <location>
        <begin position="37"/>
        <end position="57"/>
    </location>
</feature>
<organism evidence="3 4">
    <name type="scientific">Rufibacter immobilis</name>
    <dbReference type="NCBI Taxonomy" id="1348778"/>
    <lineage>
        <taxon>Bacteria</taxon>
        <taxon>Pseudomonadati</taxon>
        <taxon>Bacteroidota</taxon>
        <taxon>Cytophagia</taxon>
        <taxon>Cytophagales</taxon>
        <taxon>Hymenobacteraceae</taxon>
        <taxon>Rufibacter</taxon>
    </lineage>
</organism>
<evidence type="ECO:0000256" key="1">
    <source>
        <dbReference type="SAM" id="Phobius"/>
    </source>
</evidence>
<keyword evidence="1" id="KW-1133">Transmembrane helix</keyword>
<keyword evidence="4" id="KW-1185">Reference proteome</keyword>
<dbReference type="Pfam" id="PF00892">
    <property type="entry name" value="EamA"/>
    <property type="match status" value="2"/>
</dbReference>
<feature type="transmembrane region" description="Helical" evidence="1">
    <location>
        <begin position="78"/>
        <end position="98"/>
    </location>
</feature>
<feature type="transmembrane region" description="Helical" evidence="1">
    <location>
        <begin position="7"/>
        <end position="25"/>
    </location>
</feature>
<gene>
    <name evidence="3" type="ORF">EFA69_12190</name>
</gene>
<dbReference type="GO" id="GO:0016020">
    <property type="term" value="C:membrane"/>
    <property type="evidence" value="ECO:0007669"/>
    <property type="project" value="InterPro"/>
</dbReference>
<evidence type="ECO:0000313" key="3">
    <source>
        <dbReference type="EMBL" id="RNI30412.1"/>
    </source>
</evidence>
<dbReference type="PANTHER" id="PTHR22911:SF137">
    <property type="entry name" value="SOLUTE CARRIER FAMILY 35 MEMBER G2-RELATED"/>
    <property type="match status" value="1"/>
</dbReference>
<protein>
    <submittedName>
        <fullName evidence="3">Permease</fullName>
    </submittedName>
</protein>
<keyword evidence="1" id="KW-0812">Transmembrane</keyword>
<dbReference type="EMBL" id="RJJE01000009">
    <property type="protein sequence ID" value="RNI30412.1"/>
    <property type="molecule type" value="Genomic_DNA"/>
</dbReference>